<keyword evidence="7 8" id="KW-0804">Transcription</keyword>
<keyword evidence="3 8" id="KW-0963">Cytoplasm</keyword>
<dbReference type="SUPFAM" id="SSF46785">
    <property type="entry name" value="Winged helix' DNA-binding domain"/>
    <property type="match status" value="1"/>
</dbReference>
<gene>
    <name evidence="8" type="primary">argR</name>
    <name evidence="13" type="ORF">BU607_11035</name>
    <name evidence="12" type="ORF">CD158_00510</name>
    <name evidence="11" type="ORF">QYH67_02640</name>
</gene>
<evidence type="ECO:0000256" key="8">
    <source>
        <dbReference type="HAMAP-Rule" id="MF_00173"/>
    </source>
</evidence>
<dbReference type="GO" id="GO:0034618">
    <property type="term" value="F:arginine binding"/>
    <property type="evidence" value="ECO:0007669"/>
    <property type="project" value="InterPro"/>
</dbReference>
<evidence type="ECO:0000259" key="10">
    <source>
        <dbReference type="Pfam" id="PF02863"/>
    </source>
</evidence>
<dbReference type="GO" id="GO:1900079">
    <property type="term" value="P:regulation of arginine biosynthetic process"/>
    <property type="evidence" value="ECO:0007669"/>
    <property type="project" value="UniProtKB-UniRule"/>
</dbReference>
<feature type="domain" description="Arginine repressor DNA-binding" evidence="9">
    <location>
        <begin position="1"/>
        <end position="63"/>
    </location>
</feature>
<dbReference type="EMBL" id="JAUHQC010000006">
    <property type="protein sequence ID" value="MDN4532487.1"/>
    <property type="molecule type" value="Genomic_DNA"/>
</dbReference>
<dbReference type="GeneID" id="64982338"/>
<comment type="similarity">
    <text evidence="2 8">Belongs to the ArgR family.</text>
</comment>
<dbReference type="GO" id="GO:0003677">
    <property type="term" value="F:DNA binding"/>
    <property type="evidence" value="ECO:0007669"/>
    <property type="project" value="UniProtKB-KW"/>
</dbReference>
<keyword evidence="15" id="KW-1185">Reference proteome</keyword>
<dbReference type="AlphaFoldDB" id="A0AAP8TU80"/>
<organism evidence="12 14">
    <name type="scientific">Staphylococcus auricularis</name>
    <dbReference type="NCBI Taxonomy" id="29379"/>
    <lineage>
        <taxon>Bacteria</taxon>
        <taxon>Bacillati</taxon>
        <taxon>Bacillota</taxon>
        <taxon>Bacilli</taxon>
        <taxon>Bacillales</taxon>
        <taxon>Staphylococcaceae</taxon>
        <taxon>Staphylococcus</taxon>
    </lineage>
</organism>
<dbReference type="Proteomes" id="UP000242470">
    <property type="component" value="Unassembled WGS sequence"/>
</dbReference>
<keyword evidence="5 8" id="KW-0805">Transcription regulation</keyword>
<dbReference type="GO" id="GO:0051259">
    <property type="term" value="P:protein complex oligomerization"/>
    <property type="evidence" value="ECO:0007669"/>
    <property type="project" value="InterPro"/>
</dbReference>
<evidence type="ECO:0000256" key="2">
    <source>
        <dbReference type="ARBA" id="ARBA00008316"/>
    </source>
</evidence>
<name>A0AAP8TU80_9STAP</name>
<protein>
    <recommendedName>
        <fullName evidence="8">Arginine repressor</fullName>
    </recommendedName>
</protein>
<keyword evidence="6 8" id="KW-0238">DNA-binding</keyword>
<dbReference type="Pfam" id="PF02863">
    <property type="entry name" value="Arg_repressor_C"/>
    <property type="match status" value="1"/>
</dbReference>
<keyword evidence="8" id="KW-0028">Amino-acid biosynthesis</keyword>
<accession>A0AAP8TU80</accession>
<evidence type="ECO:0000259" key="9">
    <source>
        <dbReference type="Pfam" id="PF01316"/>
    </source>
</evidence>
<evidence type="ECO:0000256" key="5">
    <source>
        <dbReference type="ARBA" id="ARBA00023015"/>
    </source>
</evidence>
<sequence>MKKSKRLDLISIIVKENDIHSKAEIVDLINDYFGIKYSVSTISKDLDELNIYKMPTANNDRCYQKIEANVQHEAKSKLKQFYEEEIEKVTIKENYLIIKASPGFAQSINFFIDLMHLDEILGTIAGNDTILILSKSAEYAHFVHYKLFNHTYIAS</sequence>
<dbReference type="Gene3D" id="1.10.10.10">
    <property type="entry name" value="Winged helix-like DNA-binding domain superfamily/Winged helix DNA-binding domain"/>
    <property type="match status" value="1"/>
</dbReference>
<evidence type="ECO:0000313" key="13">
    <source>
        <dbReference type="EMBL" id="PTH12541.1"/>
    </source>
</evidence>
<reference evidence="13" key="3">
    <citation type="submission" date="2018-03" db="EMBL/GenBank/DDBJ databases">
        <authorList>
            <person name="Naushad S."/>
        </authorList>
    </citation>
    <scope>NUCLEOTIDE SEQUENCE</scope>
    <source>
        <strain evidence="13">SNUC 993</strain>
    </source>
</reference>
<dbReference type="GO" id="GO:0003700">
    <property type="term" value="F:DNA-binding transcription factor activity"/>
    <property type="evidence" value="ECO:0007669"/>
    <property type="project" value="UniProtKB-UniRule"/>
</dbReference>
<dbReference type="EMBL" id="PZDI01000106">
    <property type="protein sequence ID" value="PTH12541.1"/>
    <property type="molecule type" value="Genomic_DNA"/>
</dbReference>
<dbReference type="SUPFAM" id="SSF55252">
    <property type="entry name" value="C-terminal domain of arginine repressor"/>
    <property type="match status" value="1"/>
</dbReference>
<dbReference type="PRINTS" id="PR01467">
    <property type="entry name" value="ARGREPRESSOR"/>
</dbReference>
<comment type="subcellular location">
    <subcellularLocation>
        <location evidence="1 8">Cytoplasm</location>
    </subcellularLocation>
</comment>
<proteinExistence type="inferred from homology"/>
<reference evidence="12 14" key="2">
    <citation type="submission" date="2017-08" db="EMBL/GenBank/DDBJ databases">
        <title>Draft genome sequences of 64 type strains of genus Staph aureus.</title>
        <authorList>
            <person name="Cole K."/>
            <person name="Golubchik T."/>
            <person name="Russell J."/>
            <person name="Foster D."/>
            <person name="Llewelyn M."/>
            <person name="Wilson D."/>
            <person name="Crook D."/>
            <person name="Paul J."/>
        </authorList>
    </citation>
    <scope>NUCLEOTIDE SEQUENCE [LARGE SCALE GENOMIC DNA]</scope>
    <source>
        <strain evidence="12 14">NCTC 12101</strain>
    </source>
</reference>
<evidence type="ECO:0000313" key="12">
    <source>
        <dbReference type="EMBL" id="PNZ69614.1"/>
    </source>
</evidence>
<evidence type="ECO:0000256" key="3">
    <source>
        <dbReference type="ARBA" id="ARBA00022490"/>
    </source>
</evidence>
<dbReference type="InterPro" id="IPR036390">
    <property type="entry name" value="WH_DNA-bd_sf"/>
</dbReference>
<dbReference type="Proteomes" id="UP000242694">
    <property type="component" value="Unassembled WGS sequence"/>
</dbReference>
<keyword evidence="4 8" id="KW-0678">Repressor</keyword>
<dbReference type="InterPro" id="IPR020900">
    <property type="entry name" value="Arg_repress_DNA-bd"/>
</dbReference>
<evidence type="ECO:0000256" key="4">
    <source>
        <dbReference type="ARBA" id="ARBA00022491"/>
    </source>
</evidence>
<evidence type="ECO:0000256" key="1">
    <source>
        <dbReference type="ARBA" id="ARBA00004496"/>
    </source>
</evidence>
<dbReference type="PANTHER" id="PTHR34471:SF1">
    <property type="entry name" value="ARGININE REPRESSOR"/>
    <property type="match status" value="1"/>
</dbReference>
<dbReference type="PANTHER" id="PTHR34471">
    <property type="entry name" value="ARGININE REPRESSOR"/>
    <property type="match status" value="1"/>
</dbReference>
<dbReference type="Gene3D" id="3.30.1360.40">
    <property type="match status" value="1"/>
</dbReference>
<dbReference type="Pfam" id="PF01316">
    <property type="entry name" value="Arg_repressor"/>
    <property type="match status" value="1"/>
</dbReference>
<dbReference type="InterPro" id="IPR020899">
    <property type="entry name" value="Arg_repress_C"/>
</dbReference>
<evidence type="ECO:0000313" key="11">
    <source>
        <dbReference type="EMBL" id="MDN4532487.1"/>
    </source>
</evidence>
<keyword evidence="8" id="KW-0055">Arginine biosynthesis</keyword>
<evidence type="ECO:0000256" key="7">
    <source>
        <dbReference type="ARBA" id="ARBA00023163"/>
    </source>
</evidence>
<feature type="domain" description="Arginine repressor C-terminal" evidence="10">
    <location>
        <begin position="84"/>
        <end position="143"/>
    </location>
</feature>
<comment type="caution">
    <text evidence="12">The sequence shown here is derived from an EMBL/GenBank/DDBJ whole genome shotgun (WGS) entry which is preliminary data.</text>
</comment>
<reference evidence="13 15" key="1">
    <citation type="journal article" date="2016" name="Front. Microbiol.">
        <title>Comprehensive Phylogenetic Analysis of Bovine Non-aureus Staphylococci Species Based on Whole-Genome Sequencing.</title>
        <authorList>
            <person name="Naushad S."/>
            <person name="Barkema H.W."/>
            <person name="Luby C."/>
            <person name="Condas L.A."/>
            <person name="Nobrega D.B."/>
            <person name="Carson D.A."/>
            <person name="De Buck J."/>
        </authorList>
    </citation>
    <scope>NUCLEOTIDE SEQUENCE [LARGE SCALE GENOMIC DNA]</scope>
    <source>
        <strain evidence="13 15">SNUC 993</strain>
    </source>
</reference>
<evidence type="ECO:0000313" key="14">
    <source>
        <dbReference type="Proteomes" id="UP000242470"/>
    </source>
</evidence>
<evidence type="ECO:0000256" key="6">
    <source>
        <dbReference type="ARBA" id="ARBA00023125"/>
    </source>
</evidence>
<comment type="function">
    <text evidence="8">Regulates arginine biosynthesis genes.</text>
</comment>
<dbReference type="EMBL" id="PPQW01000002">
    <property type="protein sequence ID" value="PNZ69614.1"/>
    <property type="molecule type" value="Genomic_DNA"/>
</dbReference>
<dbReference type="HAMAP" id="MF_00173">
    <property type="entry name" value="Arg_repressor"/>
    <property type="match status" value="1"/>
</dbReference>
<evidence type="ECO:0000313" key="15">
    <source>
        <dbReference type="Proteomes" id="UP000242694"/>
    </source>
</evidence>
<comment type="pathway">
    <text evidence="8">Amino-acid biosynthesis; L-arginine biosynthesis [regulation].</text>
</comment>
<dbReference type="GO" id="GO:0006526">
    <property type="term" value="P:L-arginine biosynthetic process"/>
    <property type="evidence" value="ECO:0007669"/>
    <property type="project" value="UniProtKB-KW"/>
</dbReference>
<reference evidence="11" key="4">
    <citation type="submission" date="2023-07" db="EMBL/GenBank/DDBJ databases">
        <title>Evaluation of the beneficial properties of pineapple isolates.</title>
        <authorList>
            <person name="Adefiranye O."/>
        </authorList>
    </citation>
    <scope>NUCLEOTIDE SEQUENCE</scope>
    <source>
        <strain evidence="11">PAPLE_T1</strain>
    </source>
</reference>
<dbReference type="Proteomes" id="UP001171687">
    <property type="component" value="Unassembled WGS sequence"/>
</dbReference>
<dbReference type="InterPro" id="IPR036251">
    <property type="entry name" value="Arg_repress_C_sf"/>
</dbReference>
<dbReference type="InterPro" id="IPR001669">
    <property type="entry name" value="Arg_repress"/>
</dbReference>
<dbReference type="InterPro" id="IPR036388">
    <property type="entry name" value="WH-like_DNA-bd_sf"/>
</dbReference>
<dbReference type="GO" id="GO:0005737">
    <property type="term" value="C:cytoplasm"/>
    <property type="evidence" value="ECO:0007669"/>
    <property type="project" value="UniProtKB-SubCell"/>
</dbReference>
<dbReference type="RefSeq" id="WP_059106938.1">
    <property type="nucleotide sequence ID" value="NZ_AP024589.1"/>
</dbReference>